<comment type="subcellular location">
    <subcellularLocation>
        <location evidence="1">Membrane</location>
        <topology evidence="1">Multi-pass membrane protein</topology>
    </subcellularLocation>
</comment>
<dbReference type="InterPro" id="IPR001902">
    <property type="entry name" value="SLC26A/SulP_fam"/>
</dbReference>
<proteinExistence type="predicted"/>
<gene>
    <name evidence="7" type="ORF">DM484_30200</name>
</gene>
<dbReference type="GO" id="GO:0016020">
    <property type="term" value="C:membrane"/>
    <property type="evidence" value="ECO:0007669"/>
    <property type="project" value="UniProtKB-SubCell"/>
</dbReference>
<dbReference type="InterPro" id="IPR011547">
    <property type="entry name" value="SLC26A/SulP_dom"/>
</dbReference>
<evidence type="ECO:0000256" key="4">
    <source>
        <dbReference type="ARBA" id="ARBA00023136"/>
    </source>
</evidence>
<evidence type="ECO:0000256" key="3">
    <source>
        <dbReference type="ARBA" id="ARBA00022989"/>
    </source>
</evidence>
<keyword evidence="3 5" id="KW-1133">Transmembrane helix</keyword>
<evidence type="ECO:0000313" key="7">
    <source>
        <dbReference type="EMBL" id="PZN69198.1"/>
    </source>
</evidence>
<feature type="transmembrane region" description="Helical" evidence="5">
    <location>
        <begin position="269"/>
        <end position="290"/>
    </location>
</feature>
<feature type="transmembrane region" description="Helical" evidence="5">
    <location>
        <begin position="349"/>
        <end position="381"/>
    </location>
</feature>
<dbReference type="Pfam" id="PF00916">
    <property type="entry name" value="Sulfate_transp"/>
    <property type="match status" value="1"/>
</dbReference>
<dbReference type="AlphaFoldDB" id="A0A2W4QM89"/>
<feature type="domain" description="STAS" evidence="6">
    <location>
        <begin position="458"/>
        <end position="541"/>
    </location>
</feature>
<evidence type="ECO:0000256" key="1">
    <source>
        <dbReference type="ARBA" id="ARBA00004141"/>
    </source>
</evidence>
<comment type="caution">
    <text evidence="7">The sequence shown here is derived from an EMBL/GenBank/DDBJ whole genome shotgun (WGS) entry which is preliminary data.</text>
</comment>
<feature type="transmembrane region" description="Helical" evidence="5">
    <location>
        <begin position="28"/>
        <end position="58"/>
    </location>
</feature>
<keyword evidence="4 5" id="KW-0472">Membrane</keyword>
<name>A0A2W4QM89_9GAMM</name>
<dbReference type="GO" id="GO:0055085">
    <property type="term" value="P:transmembrane transport"/>
    <property type="evidence" value="ECO:0007669"/>
    <property type="project" value="InterPro"/>
</dbReference>
<dbReference type="PROSITE" id="PS50801">
    <property type="entry name" value="STAS"/>
    <property type="match status" value="1"/>
</dbReference>
<dbReference type="InterPro" id="IPR002645">
    <property type="entry name" value="STAS_dom"/>
</dbReference>
<evidence type="ECO:0000256" key="5">
    <source>
        <dbReference type="SAM" id="Phobius"/>
    </source>
</evidence>
<evidence type="ECO:0000259" key="6">
    <source>
        <dbReference type="PROSITE" id="PS50801"/>
    </source>
</evidence>
<feature type="transmembrane region" description="Helical" evidence="5">
    <location>
        <begin position="100"/>
        <end position="120"/>
    </location>
</feature>
<dbReference type="SUPFAM" id="SSF52091">
    <property type="entry name" value="SpoIIaa-like"/>
    <property type="match status" value="1"/>
</dbReference>
<protein>
    <submittedName>
        <fullName evidence="7">Sulfate transporter</fullName>
    </submittedName>
</protein>
<feature type="transmembrane region" description="Helical" evidence="5">
    <location>
        <begin position="174"/>
        <end position="194"/>
    </location>
</feature>
<feature type="transmembrane region" description="Helical" evidence="5">
    <location>
        <begin position="206"/>
        <end position="223"/>
    </location>
</feature>
<feature type="transmembrane region" description="Helical" evidence="5">
    <location>
        <begin position="127"/>
        <end position="147"/>
    </location>
</feature>
<dbReference type="InterPro" id="IPR036513">
    <property type="entry name" value="STAS_dom_sf"/>
</dbReference>
<dbReference type="PANTHER" id="PTHR11814">
    <property type="entry name" value="SULFATE TRANSPORTER"/>
    <property type="match status" value="1"/>
</dbReference>
<feature type="transmembrane region" description="Helical" evidence="5">
    <location>
        <begin position="311"/>
        <end position="329"/>
    </location>
</feature>
<feature type="transmembrane region" description="Helical" evidence="5">
    <location>
        <begin position="70"/>
        <end position="88"/>
    </location>
</feature>
<dbReference type="Gene3D" id="3.30.750.24">
    <property type="entry name" value="STAS domain"/>
    <property type="match status" value="1"/>
</dbReference>
<feature type="transmembrane region" description="Helical" evidence="5">
    <location>
        <begin position="402"/>
        <end position="434"/>
    </location>
</feature>
<accession>A0A2W4QM89</accession>
<dbReference type="EMBL" id="QJPH01000584">
    <property type="protein sequence ID" value="PZN69198.1"/>
    <property type="molecule type" value="Genomic_DNA"/>
</dbReference>
<dbReference type="Pfam" id="PF01740">
    <property type="entry name" value="STAS"/>
    <property type="match status" value="1"/>
</dbReference>
<keyword evidence="2 5" id="KW-0812">Transmembrane</keyword>
<evidence type="ECO:0000256" key="2">
    <source>
        <dbReference type="ARBA" id="ARBA00022692"/>
    </source>
</evidence>
<organism evidence="7 8">
    <name type="scientific">Candidatus Methylumidiphilus alinenensis</name>
    <dbReference type="NCBI Taxonomy" id="2202197"/>
    <lineage>
        <taxon>Bacteria</taxon>
        <taxon>Pseudomonadati</taxon>
        <taxon>Pseudomonadota</taxon>
        <taxon>Gammaproteobacteria</taxon>
        <taxon>Methylococcales</taxon>
        <taxon>Candidatus Methylumidiphilus</taxon>
    </lineage>
</organism>
<evidence type="ECO:0000313" key="8">
    <source>
        <dbReference type="Proteomes" id="UP000249396"/>
    </source>
</evidence>
<reference evidence="7 8" key="1">
    <citation type="journal article" date="2018" name="Aquat. Microb. Ecol.">
        <title>Gammaproteobacterial methanotrophs dominate.</title>
        <authorList>
            <person name="Rissanen A.J."/>
            <person name="Saarenheimo J."/>
            <person name="Tiirola M."/>
            <person name="Peura S."/>
            <person name="Aalto S.L."/>
            <person name="Karvinen A."/>
            <person name="Nykanen H."/>
        </authorList>
    </citation>
    <scope>NUCLEOTIDE SEQUENCE [LARGE SCALE GENOMIC DNA]</scope>
    <source>
        <strain evidence="7">AMbin10</strain>
    </source>
</reference>
<dbReference type="Proteomes" id="UP000249396">
    <property type="component" value="Unassembled WGS sequence"/>
</dbReference>
<sequence>MNSLTSSVPKTGLAGLAENWRNDIVSGFLVFLIALPLCLGVSVASGFPAMAGIITAIIGGLLVSRINGTHVTVTGPAAGLIVVILTAVQSLGQGDAVAGYRYTLAAIFISGLLQFGLGVYKAGRLSAFFPSTVIHGMLAAIGIIIMAKQIPVMAGSQAFAGAILPGIAKIPHGLAYFIPQCAFIGLVSLGILVAWPQVKHPLLKRIPAPILVIVVGVAFGQLFDLAHFEVGGDFILPKDLVMGPDFLVHIPDSLQASLVFPDFSKIGHFVFWVNVFAITLVGSLETLLVTAAVDKLDPYKRYSDLNRDLRAIGIGNALSGLVGGLPMIVEILRSSTNVNSGAKTSWSSFFHGACMLLFVVLFPHVIGKIPLASLAALLVYAGFRLASPRTFAERMILGRSQLLIFVITIAGVLVTNILAGVLIGIVAKLVIHWLRGVPPKNMLQISYRVERKDGDTWIFRVSGSAIFSNFVALKTEVSDVPDGKTVIFDLSDAYLIDHTVMELIDRFRQDYIESGGRCEIEGLDRQTPFAEHVLAARRRKL</sequence>